<protein>
    <recommendedName>
        <fullName evidence="1">Co-chaperone DjlA N-terminal domain-containing protein</fullName>
    </recommendedName>
</protein>
<keyword evidence="5" id="KW-1185">Reference proteome</keyword>
<proteinExistence type="predicted"/>
<dbReference type="SUPFAM" id="SSF158682">
    <property type="entry name" value="TerB-like"/>
    <property type="match status" value="1"/>
</dbReference>
<dbReference type="EMBL" id="BBSA01000014">
    <property type="protein sequence ID" value="GAM64728.1"/>
    <property type="molecule type" value="Genomic_DNA"/>
</dbReference>
<dbReference type="CDD" id="cd07313">
    <property type="entry name" value="terB_like_2"/>
    <property type="match status" value="1"/>
</dbReference>
<gene>
    <name evidence="2" type="ORF">JCM19231_3095</name>
    <name evidence="3" type="ORF">JCM19232_4420</name>
</gene>
<dbReference type="AlphaFoldDB" id="A0A0B8P6D5"/>
<comment type="caution">
    <text evidence="2">The sequence shown here is derived from an EMBL/GenBank/DDBJ whole genome shotgun (WGS) entry which is preliminary data.</text>
</comment>
<reference evidence="4 5" key="3">
    <citation type="submission" date="2015-01" db="EMBL/GenBank/DDBJ databases">
        <authorList>
            <consortium name="NBRP consortium"/>
            <person name="Sawabe T."/>
            <person name="Meirelles P."/>
            <person name="Feng G."/>
            <person name="Sayaka M."/>
            <person name="Hattori M."/>
            <person name="Ohkuma M."/>
        </authorList>
    </citation>
    <scope>NUCLEOTIDE SEQUENCE [LARGE SCALE GENOMIC DNA]</scope>
    <source>
        <strain evidence="5">JCM 19231</strain>
        <strain evidence="2">JCM19231</strain>
        <strain evidence="3 4">JCM19232</strain>
    </source>
</reference>
<evidence type="ECO:0000313" key="5">
    <source>
        <dbReference type="Proteomes" id="UP000031671"/>
    </source>
</evidence>
<evidence type="ECO:0000313" key="2">
    <source>
        <dbReference type="EMBL" id="GAM58489.1"/>
    </source>
</evidence>
<dbReference type="InterPro" id="IPR007791">
    <property type="entry name" value="DjlA_N"/>
</dbReference>
<dbReference type="InterPro" id="IPR029024">
    <property type="entry name" value="TerB-like"/>
</dbReference>
<evidence type="ECO:0000313" key="4">
    <source>
        <dbReference type="Proteomes" id="UP000031670"/>
    </source>
</evidence>
<dbReference type="Gene3D" id="1.10.3680.10">
    <property type="entry name" value="TerB-like"/>
    <property type="match status" value="1"/>
</dbReference>
<dbReference type="Pfam" id="PF05099">
    <property type="entry name" value="TerB"/>
    <property type="match status" value="1"/>
</dbReference>
<evidence type="ECO:0000259" key="1">
    <source>
        <dbReference type="Pfam" id="PF05099"/>
    </source>
</evidence>
<feature type="domain" description="Co-chaperone DjlA N-terminal" evidence="1">
    <location>
        <begin position="28"/>
        <end position="142"/>
    </location>
</feature>
<dbReference type="EMBL" id="BBRZ01000089">
    <property type="protein sequence ID" value="GAM58489.1"/>
    <property type="molecule type" value="Genomic_DNA"/>
</dbReference>
<dbReference type="Proteomes" id="UP000031671">
    <property type="component" value="Unassembled WGS sequence"/>
</dbReference>
<accession>A0A0B8P6D5</accession>
<sequence>MFNKIQSLFKELLEGEDLSSQAKSEPKLAMAALLCEVSKADHTLSEEEIQAEQKMLQNLLGFTAEEAKLMLKQARDKSDQSASLYDFTSQLRDLAQSERFELIKSMWVIAFADGVLDPIEESVIRKVAELIYLDHNEFIRAKLEAQGE</sequence>
<dbReference type="RefSeq" id="WP_261833136.1">
    <property type="nucleotide sequence ID" value="NZ_AP024881.1"/>
</dbReference>
<dbReference type="Proteomes" id="UP000031670">
    <property type="component" value="Unassembled WGS sequence"/>
</dbReference>
<organism evidence="2 5">
    <name type="scientific">Vibrio ishigakensis</name>
    <dbReference type="NCBI Taxonomy" id="1481914"/>
    <lineage>
        <taxon>Bacteria</taxon>
        <taxon>Pseudomonadati</taxon>
        <taxon>Pseudomonadota</taxon>
        <taxon>Gammaproteobacteria</taxon>
        <taxon>Vibrionales</taxon>
        <taxon>Vibrionaceae</taxon>
        <taxon>Vibrio</taxon>
    </lineage>
</organism>
<name>A0A0B8P6D5_9VIBR</name>
<accession>A0A0B8PNJ2</accession>
<evidence type="ECO:0000313" key="3">
    <source>
        <dbReference type="EMBL" id="GAM64728.1"/>
    </source>
</evidence>
<reference evidence="2 5" key="1">
    <citation type="submission" date="2015-01" db="EMBL/GenBank/DDBJ databases">
        <title>Vibrio sp. C1 JCM 19231 whole genome shotgun sequence.</title>
        <authorList>
            <person name="Sawabe T."/>
            <person name="Meirelles P."/>
            <person name="Feng G."/>
            <person name="Sayaka M."/>
            <person name="Hattori M."/>
            <person name="Ohkuma M."/>
        </authorList>
    </citation>
    <scope>NUCLEOTIDE SEQUENCE [LARGE SCALE GENOMIC DNA]</scope>
    <source>
        <strain evidence="5">JCM 19231</strain>
        <strain evidence="2">JCM19231</strain>
    </source>
</reference>
<reference evidence="3 4" key="2">
    <citation type="submission" date="2015-01" db="EMBL/GenBank/DDBJ databases">
        <title>Vibrio sp. C5 JCM 19232 whole genome shotgun sequence.</title>
        <authorList>
            <person name="Sawabe T."/>
            <person name="Meirelles P."/>
            <person name="Feng G."/>
            <person name="Sayaka M."/>
            <person name="Hattori M."/>
            <person name="Ohkuma M."/>
        </authorList>
    </citation>
    <scope>NUCLEOTIDE SEQUENCE [LARGE SCALE GENOMIC DNA]</scope>
    <source>
        <strain evidence="3 4">JCM19232</strain>
    </source>
</reference>